<dbReference type="Proteomes" id="UP001386955">
    <property type="component" value="Unassembled WGS sequence"/>
</dbReference>
<evidence type="ECO:0000313" key="2">
    <source>
        <dbReference type="EMBL" id="KAK7406955.1"/>
    </source>
</evidence>
<protein>
    <submittedName>
        <fullName evidence="2">Uncharacterized protein</fullName>
    </submittedName>
</protein>
<organism evidence="2 3">
    <name type="scientific">Psophocarpus tetragonolobus</name>
    <name type="common">Winged bean</name>
    <name type="synonym">Dolichos tetragonolobus</name>
    <dbReference type="NCBI Taxonomy" id="3891"/>
    <lineage>
        <taxon>Eukaryota</taxon>
        <taxon>Viridiplantae</taxon>
        <taxon>Streptophyta</taxon>
        <taxon>Embryophyta</taxon>
        <taxon>Tracheophyta</taxon>
        <taxon>Spermatophyta</taxon>
        <taxon>Magnoliopsida</taxon>
        <taxon>eudicotyledons</taxon>
        <taxon>Gunneridae</taxon>
        <taxon>Pentapetalae</taxon>
        <taxon>rosids</taxon>
        <taxon>fabids</taxon>
        <taxon>Fabales</taxon>
        <taxon>Fabaceae</taxon>
        <taxon>Papilionoideae</taxon>
        <taxon>50 kb inversion clade</taxon>
        <taxon>NPAAA clade</taxon>
        <taxon>indigoferoid/millettioid clade</taxon>
        <taxon>Phaseoleae</taxon>
        <taxon>Psophocarpus</taxon>
    </lineage>
</organism>
<gene>
    <name evidence="2" type="ORF">VNO78_08591</name>
</gene>
<name>A0AAN9SY85_PSOTE</name>
<keyword evidence="3" id="KW-1185">Reference proteome</keyword>
<accession>A0AAN9SY85</accession>
<comment type="caution">
    <text evidence="2">The sequence shown here is derived from an EMBL/GenBank/DDBJ whole genome shotgun (WGS) entry which is preliminary data.</text>
</comment>
<evidence type="ECO:0000256" key="1">
    <source>
        <dbReference type="SAM" id="MobiDB-lite"/>
    </source>
</evidence>
<proteinExistence type="predicted"/>
<reference evidence="2 3" key="1">
    <citation type="submission" date="2024-01" db="EMBL/GenBank/DDBJ databases">
        <title>The genomes of 5 underutilized Papilionoideae crops provide insights into root nodulation and disease resistanc.</title>
        <authorList>
            <person name="Jiang F."/>
        </authorList>
    </citation>
    <scope>NUCLEOTIDE SEQUENCE [LARGE SCALE GENOMIC DNA]</scope>
    <source>
        <strain evidence="2">DUOXIRENSHENG_FW03</strain>
        <tissue evidence="2">Leaves</tissue>
    </source>
</reference>
<feature type="region of interest" description="Disordered" evidence="1">
    <location>
        <begin position="1"/>
        <end position="26"/>
    </location>
</feature>
<dbReference type="AlphaFoldDB" id="A0AAN9SY85"/>
<dbReference type="EMBL" id="JAYMYS010000002">
    <property type="protein sequence ID" value="KAK7406955.1"/>
    <property type="molecule type" value="Genomic_DNA"/>
</dbReference>
<evidence type="ECO:0000313" key="3">
    <source>
        <dbReference type="Proteomes" id="UP001386955"/>
    </source>
</evidence>
<sequence>MVSRTDQAKRKRTGGSSSRNPHLGNTEVEIPYDRLNLSQLKQRSVLDKIMGRPLLLERMVKLIDEEMVKEFYFNCFNPIHDPELVAFVRGEWIRFDRATLTGKEEIITKHKISHSLGLTIDKAYMKKIFFHQDKPEKLAQTSAPRGFSAKMFREAMQHRQNRENAIFRGLLWGNNTTSLTTSKSATRQTSAPQTLTTEILATATTTGPNTSTTTNKGKGVMMEEEGAPIDDETVAAYRDDWDT</sequence>